<proteinExistence type="predicted"/>
<gene>
    <name evidence="1" type="ORF">GCM10010211_65810</name>
</gene>
<accession>A0ABQ2VIY9</accession>
<keyword evidence="2" id="KW-1185">Reference proteome</keyword>
<organism evidence="1 2">
    <name type="scientific">Streptomyces albospinus</name>
    <dbReference type="NCBI Taxonomy" id="285515"/>
    <lineage>
        <taxon>Bacteria</taxon>
        <taxon>Bacillati</taxon>
        <taxon>Actinomycetota</taxon>
        <taxon>Actinomycetes</taxon>
        <taxon>Kitasatosporales</taxon>
        <taxon>Streptomycetaceae</taxon>
        <taxon>Streptomyces</taxon>
    </lineage>
</organism>
<name>A0ABQ2VIY9_9ACTN</name>
<reference evidence="2" key="1">
    <citation type="journal article" date="2019" name="Int. J. Syst. Evol. Microbiol.">
        <title>The Global Catalogue of Microorganisms (GCM) 10K type strain sequencing project: providing services to taxonomists for standard genome sequencing and annotation.</title>
        <authorList>
            <consortium name="The Broad Institute Genomics Platform"/>
            <consortium name="The Broad Institute Genome Sequencing Center for Infectious Disease"/>
            <person name="Wu L."/>
            <person name="Ma J."/>
        </authorList>
    </citation>
    <scope>NUCLEOTIDE SEQUENCE [LARGE SCALE GENOMIC DNA]</scope>
    <source>
        <strain evidence="2">JCM 3399</strain>
    </source>
</reference>
<protein>
    <submittedName>
        <fullName evidence="1">Uncharacterized protein</fullName>
    </submittedName>
</protein>
<evidence type="ECO:0000313" key="1">
    <source>
        <dbReference type="EMBL" id="GGU90074.1"/>
    </source>
</evidence>
<sequence length="67" mass="6935">MHAGRGGEEDGGGVGGVQADQCLRHCLRRLLAHGGREKMTAYQVGAALVAGDAGQDSEDSHGVMRCQ</sequence>
<dbReference type="EMBL" id="BMRP01000035">
    <property type="protein sequence ID" value="GGU90074.1"/>
    <property type="molecule type" value="Genomic_DNA"/>
</dbReference>
<evidence type="ECO:0000313" key="2">
    <source>
        <dbReference type="Proteomes" id="UP000654471"/>
    </source>
</evidence>
<dbReference type="Proteomes" id="UP000654471">
    <property type="component" value="Unassembled WGS sequence"/>
</dbReference>
<comment type="caution">
    <text evidence="1">The sequence shown here is derived from an EMBL/GenBank/DDBJ whole genome shotgun (WGS) entry which is preliminary data.</text>
</comment>